<evidence type="ECO:0000313" key="2">
    <source>
        <dbReference type="EMBL" id="EMR12999.1"/>
    </source>
</evidence>
<protein>
    <submittedName>
        <fullName evidence="2">Uncharacterized protein</fullName>
    </submittedName>
</protein>
<dbReference type="STRING" id="1286106.MPL1_07613"/>
<dbReference type="Proteomes" id="UP000012019">
    <property type="component" value="Unassembled WGS sequence"/>
</dbReference>
<dbReference type="AlphaFoldDB" id="M7PRD2"/>
<reference evidence="2 3" key="1">
    <citation type="journal article" date="2013" name="Genome Announc.">
        <title>Draft Genome Sequence of Methylophaga lonarensis MPLT, a Haloalkaliphilic (Non-Methane-Utilizing) Methylotroph.</title>
        <authorList>
            <person name="Shetty S.A."/>
            <person name="Marathe N.P."/>
            <person name="Munot H."/>
            <person name="Antony C.P."/>
            <person name="Dhotre D.P."/>
            <person name="Murrell J.C."/>
            <person name="Shouche Y.S."/>
        </authorList>
    </citation>
    <scope>NUCLEOTIDE SEQUENCE [LARGE SCALE GENOMIC DNA]</scope>
    <source>
        <strain evidence="2 3">MPL</strain>
    </source>
</reference>
<dbReference type="EMBL" id="APHR01000037">
    <property type="protein sequence ID" value="EMR12999.1"/>
    <property type="molecule type" value="Genomic_DNA"/>
</dbReference>
<keyword evidence="1" id="KW-0472">Membrane</keyword>
<dbReference type="OrthoDB" id="5293851at2"/>
<keyword evidence="1" id="KW-1133">Transmembrane helix</keyword>
<dbReference type="RefSeq" id="WP_009726511.1">
    <property type="nucleotide sequence ID" value="NZ_APHR01000037.1"/>
</dbReference>
<keyword evidence="3" id="KW-1185">Reference proteome</keyword>
<proteinExistence type="predicted"/>
<feature type="transmembrane region" description="Helical" evidence="1">
    <location>
        <begin position="151"/>
        <end position="170"/>
    </location>
</feature>
<dbReference type="PATRIC" id="fig|1286106.3.peg.1528"/>
<keyword evidence="1" id="KW-0812">Transmembrane</keyword>
<accession>M7PRD2</accession>
<feature type="transmembrane region" description="Helical" evidence="1">
    <location>
        <begin position="237"/>
        <end position="259"/>
    </location>
</feature>
<name>M7PRD2_9GAMM</name>
<gene>
    <name evidence="2" type="ORF">MPL1_07613</name>
</gene>
<dbReference type="eggNOG" id="ENOG5032TYF">
    <property type="taxonomic scope" value="Bacteria"/>
</dbReference>
<organism evidence="2 3">
    <name type="scientific">Methylophaga lonarensis MPL</name>
    <dbReference type="NCBI Taxonomy" id="1286106"/>
    <lineage>
        <taxon>Bacteria</taxon>
        <taxon>Pseudomonadati</taxon>
        <taxon>Pseudomonadota</taxon>
        <taxon>Gammaproteobacteria</taxon>
        <taxon>Thiotrichales</taxon>
        <taxon>Piscirickettsiaceae</taxon>
        <taxon>Methylophaga</taxon>
    </lineage>
</organism>
<evidence type="ECO:0000313" key="3">
    <source>
        <dbReference type="Proteomes" id="UP000012019"/>
    </source>
</evidence>
<comment type="caution">
    <text evidence="2">The sequence shown here is derived from an EMBL/GenBank/DDBJ whole genome shotgun (WGS) entry which is preliminary data.</text>
</comment>
<sequence length="270" mass="30326">MTKSGTHFPTHRAFYLLALVCFLLAMIPAEAGLTGRQLSQMLTVTLSVFAIARTLNAVISVAQGTEVSIEPMGVGLTLTPGQILDPLNDLIEQFSLILLVASASIGLQKIMLYIGDIWAIRLVLAVLSILVFLVCVRGLCQARMQKRLVKLLVFLTLLRLLIPITVMVTWQAQQWLHTEREQRVALLVEVTEQVDTLGLEVTEGQRSWSQNLRSRLDISAKLEAIKLRADRAVEATVFLVAEFVLVMVLLPILMLWLFVRMIRRIDLWIK</sequence>
<evidence type="ECO:0000256" key="1">
    <source>
        <dbReference type="SAM" id="Phobius"/>
    </source>
</evidence>
<feature type="transmembrane region" description="Helical" evidence="1">
    <location>
        <begin position="118"/>
        <end position="139"/>
    </location>
</feature>